<evidence type="ECO:0000313" key="4">
    <source>
        <dbReference type="Proteomes" id="UP000435649"/>
    </source>
</evidence>
<feature type="transmembrane region" description="Helical" evidence="2">
    <location>
        <begin position="6"/>
        <end position="29"/>
    </location>
</feature>
<evidence type="ECO:0000256" key="2">
    <source>
        <dbReference type="SAM" id="Phobius"/>
    </source>
</evidence>
<dbReference type="Gene3D" id="3.30.700.10">
    <property type="entry name" value="Glycoprotein, Type 4 Pilin"/>
    <property type="match status" value="1"/>
</dbReference>
<dbReference type="RefSeq" id="WP_106053391.1">
    <property type="nucleotide sequence ID" value="NZ_VUNS01000018.1"/>
</dbReference>
<keyword evidence="2" id="KW-1133">Transmembrane helix</keyword>
<keyword evidence="4" id="KW-1185">Reference proteome</keyword>
<organism evidence="3 4">
    <name type="scientific">Victivallis lenta</name>
    <dbReference type="NCBI Taxonomy" id="2606640"/>
    <lineage>
        <taxon>Bacteria</taxon>
        <taxon>Pseudomonadati</taxon>
        <taxon>Lentisphaerota</taxon>
        <taxon>Lentisphaeria</taxon>
        <taxon>Victivallales</taxon>
        <taxon>Victivallaceae</taxon>
        <taxon>Victivallis</taxon>
    </lineage>
</organism>
<dbReference type="InterPro" id="IPR045584">
    <property type="entry name" value="Pilin-like"/>
</dbReference>
<dbReference type="GO" id="GO:0015627">
    <property type="term" value="C:type II protein secretion system complex"/>
    <property type="evidence" value="ECO:0007669"/>
    <property type="project" value="InterPro"/>
</dbReference>
<accession>A0A844G746</accession>
<dbReference type="PANTHER" id="PTHR30093">
    <property type="entry name" value="GENERAL SECRETION PATHWAY PROTEIN G"/>
    <property type="match status" value="1"/>
</dbReference>
<comment type="caution">
    <text evidence="3">The sequence shown here is derived from an EMBL/GenBank/DDBJ whole genome shotgun (WGS) entry which is preliminary data.</text>
</comment>
<evidence type="ECO:0000256" key="1">
    <source>
        <dbReference type="ARBA" id="ARBA00022481"/>
    </source>
</evidence>
<sequence length="220" mass="24966">MKRKHFTLIELLVVIAIIAILASMLLPALNRARDRGKDIKCINNLKNMGNAFQFYAADFEDRFPIPQLGPGEYNKNYWVLGLKPYIAKTKVSGTENYGEILICPRDMQEIRIVGYNPMTNYAINGHIDPSDAGTKLRKVTSCPNPSTRGLVTDFKCQTNKSCLWRRWENPLIRFDFRHGEAINLLFVDGHASRYSDKGQISTEQNNWNASMTGTATFGGW</sequence>
<gene>
    <name evidence="3" type="ORF">FYJ85_15220</name>
</gene>
<protein>
    <submittedName>
        <fullName evidence="3">Prepilin-type N-terminal cleavage/methylation domain-containing protein</fullName>
    </submittedName>
</protein>
<dbReference type="PRINTS" id="PR00813">
    <property type="entry name" value="BCTERIALGSPG"/>
</dbReference>
<reference evidence="3 4" key="1">
    <citation type="submission" date="2019-08" db="EMBL/GenBank/DDBJ databases">
        <title>In-depth cultivation of the pig gut microbiome towards novel bacterial diversity and tailored functional studies.</title>
        <authorList>
            <person name="Wylensek D."/>
            <person name="Hitch T.C.A."/>
            <person name="Clavel T."/>
        </authorList>
    </citation>
    <scope>NUCLEOTIDE SEQUENCE [LARGE SCALE GENOMIC DNA]</scope>
    <source>
        <strain evidence="3 4">BBE-744-WT-12</strain>
    </source>
</reference>
<dbReference type="SUPFAM" id="SSF54523">
    <property type="entry name" value="Pili subunits"/>
    <property type="match status" value="1"/>
</dbReference>
<dbReference type="InterPro" id="IPR012902">
    <property type="entry name" value="N_methyl_site"/>
</dbReference>
<dbReference type="InterPro" id="IPR000983">
    <property type="entry name" value="Bac_GSPG_pilin"/>
</dbReference>
<keyword evidence="2" id="KW-0812">Transmembrane</keyword>
<proteinExistence type="predicted"/>
<evidence type="ECO:0000313" key="3">
    <source>
        <dbReference type="EMBL" id="MST98391.1"/>
    </source>
</evidence>
<keyword evidence="2" id="KW-0472">Membrane</keyword>
<dbReference type="EMBL" id="VUNS01000018">
    <property type="protein sequence ID" value="MST98391.1"/>
    <property type="molecule type" value="Genomic_DNA"/>
</dbReference>
<dbReference type="GO" id="GO:0015628">
    <property type="term" value="P:protein secretion by the type II secretion system"/>
    <property type="evidence" value="ECO:0007669"/>
    <property type="project" value="InterPro"/>
</dbReference>
<name>A0A844G746_9BACT</name>
<dbReference type="NCBIfam" id="TIGR02532">
    <property type="entry name" value="IV_pilin_GFxxxE"/>
    <property type="match status" value="1"/>
</dbReference>
<keyword evidence="1" id="KW-0488">Methylation</keyword>
<dbReference type="AlphaFoldDB" id="A0A844G746"/>
<dbReference type="Proteomes" id="UP000435649">
    <property type="component" value="Unassembled WGS sequence"/>
</dbReference>